<organism evidence="2">
    <name type="scientific">Mus musculus</name>
    <name type="common">Mouse</name>
    <dbReference type="NCBI Taxonomy" id="10090"/>
    <lineage>
        <taxon>Eukaryota</taxon>
        <taxon>Metazoa</taxon>
        <taxon>Chordata</taxon>
        <taxon>Craniata</taxon>
        <taxon>Vertebrata</taxon>
        <taxon>Euteleostomi</taxon>
        <taxon>Mammalia</taxon>
        <taxon>Eutheria</taxon>
        <taxon>Euarchontoglires</taxon>
        <taxon>Glires</taxon>
        <taxon>Rodentia</taxon>
        <taxon>Myomorpha</taxon>
        <taxon>Muroidea</taxon>
        <taxon>Muridae</taxon>
        <taxon>Murinae</taxon>
        <taxon>Mus</taxon>
        <taxon>Mus</taxon>
    </lineage>
</organism>
<evidence type="ECO:0000313" key="3">
    <source>
        <dbReference type="MGI" id="MGI:3641918"/>
    </source>
</evidence>
<feature type="region of interest" description="Disordered" evidence="1">
    <location>
        <begin position="1"/>
        <end position="114"/>
    </location>
</feature>
<dbReference type="EMBL" id="AK141776">
    <property type="protein sequence ID" value="BAE24830.1"/>
    <property type="molecule type" value="mRNA"/>
</dbReference>
<proteinExistence type="evidence at transcript level"/>
<reference evidence="2" key="6">
    <citation type="submission" date="2004-03" db="EMBL/GenBank/DDBJ databases">
        <authorList>
            <person name="Arakawa T."/>
            <person name="Carninci P."/>
            <person name="Fukuda S."/>
            <person name="Hashizume W."/>
            <person name="Hayashida K."/>
            <person name="Hori F."/>
            <person name="Iida J."/>
            <person name="Imamura K."/>
            <person name="Imotani K."/>
            <person name="Itoh M."/>
            <person name="Kanagawa S."/>
            <person name="Kawai J."/>
            <person name="Kojima M."/>
            <person name="Konno H."/>
            <person name="Murata M."/>
            <person name="Nakamura M."/>
            <person name="Ninomiya N."/>
            <person name="Nishiyori H."/>
            <person name="Nomura K."/>
            <person name="Ohno M."/>
            <person name="Sakazume N."/>
            <person name="Sano H."/>
            <person name="Sasaki D."/>
            <person name="Shibata K."/>
            <person name="Shiraki T."/>
            <person name="Tagami M."/>
            <person name="Tagami Y."/>
            <person name="Waki K."/>
            <person name="Watahiki A."/>
            <person name="Muramatsu M."/>
            <person name="Hayashizaki Y."/>
        </authorList>
    </citation>
    <scope>NUCLEOTIDE SEQUENCE</scope>
    <source>
        <strain evidence="2">C57BL/6J</strain>
        <tissue evidence="2">Whole body</tissue>
    </source>
</reference>
<sequence length="124" mass="12472">MDGVRGRRLNACPRGSAAEAREERALALPHRSSGSREPGGDAPGSRWGRKGSIDSPAAPREPQLRSASAQLRAGPDAAPAAGGGAAASSSASEQPCSPAPPLRLQPASSTAPAASSVASFLRFF</sequence>
<reference evidence="2" key="2">
    <citation type="journal article" date="2000" name="Genome Res.">
        <title>Normalization and subtraction of cap-trapper-selected cDNAs to prepare full-length cDNA libraries for rapid discovery of new genes.</title>
        <authorList>
            <person name="Carninci P."/>
            <person name="Shibata Y."/>
            <person name="Hayatsu N."/>
            <person name="Sugahara Y."/>
            <person name="Shibata K."/>
            <person name="Itoh M."/>
            <person name="Konno H."/>
            <person name="Okazaki Y."/>
            <person name="Muramatsu M."/>
            <person name="Hayashizaki Y."/>
        </authorList>
    </citation>
    <scope>NUCLEOTIDE SEQUENCE</scope>
    <source>
        <strain evidence="2">C57BL/6J</strain>
        <tissue evidence="2">Whole body</tissue>
    </source>
</reference>
<gene>
    <name evidence="3" type="primary">D030062O11Rik</name>
</gene>
<reference evidence="2" key="3">
    <citation type="journal article" date="2000" name="Genome Res.">
        <title>RIKEN integrated sequence analysis (RISA) system--384-format sequencing pipeline with 384 multicapillary sequencer.</title>
        <authorList>
            <person name="Shibata K."/>
            <person name="Itoh M."/>
            <person name="Aizawa K."/>
            <person name="Nagaoka S."/>
            <person name="Sasaki N."/>
            <person name="Carninci P."/>
            <person name="Konno H."/>
            <person name="Akiyama J."/>
            <person name="Nishi K."/>
            <person name="Kitsunai T."/>
            <person name="Tashiro H."/>
            <person name="Itoh M."/>
            <person name="Sumi N."/>
            <person name="Ishii Y."/>
            <person name="Nakamura S."/>
            <person name="Hazama M."/>
            <person name="Nishine T."/>
            <person name="Harada A."/>
            <person name="Yamamoto R."/>
            <person name="Matsumoto H."/>
            <person name="Sakaguchi S."/>
            <person name="Ikegami T."/>
            <person name="Kashiwagi K."/>
            <person name="Fujiwake S."/>
            <person name="Inoue K."/>
            <person name="Togawa Y."/>
            <person name="Izawa M."/>
            <person name="Ohara E."/>
            <person name="Watahiki M."/>
            <person name="Yoneda Y."/>
            <person name="Ishikawa T."/>
            <person name="Ozawa K."/>
            <person name="Tanaka T."/>
            <person name="Matsuura S."/>
            <person name="Kawai J."/>
            <person name="Okazaki Y."/>
            <person name="Muramatsu M."/>
            <person name="Inoue Y."/>
            <person name="Kira A."/>
            <person name="Hayashizaki Y."/>
        </authorList>
    </citation>
    <scope>NUCLEOTIDE SEQUENCE</scope>
    <source>
        <strain evidence="2">C57BL/6J</strain>
        <tissue evidence="2">Whole body</tissue>
    </source>
</reference>
<dbReference type="AlphaFoldDB" id="Q3UR58"/>
<dbReference type="AGR" id="MGI:3641918"/>
<evidence type="ECO:0000313" key="2">
    <source>
        <dbReference type="EMBL" id="BAE24830.1"/>
    </source>
</evidence>
<dbReference type="MGI" id="MGI:3641918">
    <property type="gene designation" value="D030062O11Rik"/>
</dbReference>
<reference evidence="2" key="8">
    <citation type="journal article" date="2005" name="Science">
        <title>Antisense Transcription in the Mammalian Transcriptome.</title>
        <authorList>
            <consortium name="RIKEN Genome Exploration Research Group and Genome Science Group (Genome Network Project Core Group) and the FANTOM Consortium"/>
        </authorList>
    </citation>
    <scope>NUCLEOTIDE SEQUENCE</scope>
    <source>
        <strain evidence="2">C57BL/6J</strain>
        <tissue evidence="2">Whole body</tissue>
    </source>
</reference>
<feature type="compositionally biased region" description="Low complexity" evidence="1">
    <location>
        <begin position="73"/>
        <end position="96"/>
    </location>
</feature>
<reference evidence="2" key="1">
    <citation type="journal article" date="1999" name="Methods Enzymol.">
        <title>High-efficiency full-length cDNA cloning.</title>
        <authorList>
            <person name="Carninci P."/>
            <person name="Hayashizaki Y."/>
        </authorList>
    </citation>
    <scope>NUCLEOTIDE SEQUENCE</scope>
    <source>
        <strain evidence="2">C57BL/6J</strain>
        <tissue evidence="2">Whole body</tissue>
    </source>
</reference>
<accession>Q3UR58</accession>
<protein>
    <submittedName>
        <fullName evidence="2">Uncharacterized protein</fullName>
    </submittedName>
</protein>
<evidence type="ECO:0000256" key="1">
    <source>
        <dbReference type="SAM" id="MobiDB-lite"/>
    </source>
</evidence>
<reference evidence="2" key="5">
    <citation type="journal article" date="2002" name="Nature">
        <title>Analysis of the mouse transcriptome based on functional annotation of 60,770 full-length cDNAs.</title>
        <authorList>
            <consortium name="The FANTOM Consortium and the RIKEN Genome Exploration Research Group Phase I and II Team"/>
        </authorList>
    </citation>
    <scope>NUCLEOTIDE SEQUENCE</scope>
    <source>
        <strain evidence="2">C57BL/6J</strain>
        <tissue evidence="2">Whole body</tissue>
    </source>
</reference>
<reference evidence="2" key="7">
    <citation type="journal article" date="2005" name="Science">
        <title>The Transcriptional Landscape of the Mammalian Genome.</title>
        <authorList>
            <consortium name="The FANTOM Consortium"/>
            <consortium name="Riken Genome Exploration Research Group and Genome Science Group (Genome Network Project Core Group)"/>
        </authorList>
    </citation>
    <scope>NUCLEOTIDE SEQUENCE</scope>
    <source>
        <strain evidence="2">C57BL/6J</strain>
        <tissue evidence="2">Whole body</tissue>
    </source>
</reference>
<name>Q3UR58_MOUSE</name>
<reference evidence="2" key="4">
    <citation type="journal article" date="2001" name="Nature">
        <title>Functional annotation of a full-length mouse cDNA collection.</title>
        <authorList>
            <consortium name="The RIKEN Genome Exploration Research Group Phase II Team and the FANTOM Consortium"/>
        </authorList>
    </citation>
    <scope>NUCLEOTIDE SEQUENCE</scope>
    <source>
        <strain evidence="2">C57BL/6J</strain>
        <tissue evidence="2">Whole body</tissue>
    </source>
</reference>